<evidence type="ECO:0000313" key="3">
    <source>
        <dbReference type="Proteomes" id="UP000662747"/>
    </source>
</evidence>
<keyword evidence="3" id="KW-1185">Reference proteome</keyword>
<dbReference type="Proteomes" id="UP000662747">
    <property type="component" value="Chromosome"/>
</dbReference>
<feature type="signal peptide" evidence="1">
    <location>
        <begin position="1"/>
        <end position="18"/>
    </location>
</feature>
<keyword evidence="1" id="KW-0732">Signal</keyword>
<dbReference type="EMBL" id="CP071090">
    <property type="protein sequence ID" value="QSQ21573.1"/>
    <property type="molecule type" value="Genomic_DNA"/>
</dbReference>
<name>A0ABX7NS94_9BACT</name>
<gene>
    <name evidence="2" type="ORF">JY651_41430</name>
</gene>
<organism evidence="2 3">
    <name type="scientific">Pyxidicoccus parkwayensis</name>
    <dbReference type="NCBI Taxonomy" id="2813578"/>
    <lineage>
        <taxon>Bacteria</taxon>
        <taxon>Pseudomonadati</taxon>
        <taxon>Myxococcota</taxon>
        <taxon>Myxococcia</taxon>
        <taxon>Myxococcales</taxon>
        <taxon>Cystobacterineae</taxon>
        <taxon>Myxococcaceae</taxon>
        <taxon>Pyxidicoccus</taxon>
    </lineage>
</organism>
<proteinExistence type="predicted"/>
<protein>
    <submittedName>
        <fullName evidence="2">Uncharacterized protein</fullName>
    </submittedName>
</protein>
<evidence type="ECO:0000313" key="2">
    <source>
        <dbReference type="EMBL" id="QSQ21573.1"/>
    </source>
</evidence>
<feature type="chain" id="PRO_5047191783" evidence="1">
    <location>
        <begin position="19"/>
        <end position="386"/>
    </location>
</feature>
<accession>A0ABX7NS94</accession>
<dbReference type="RefSeq" id="WP_206723150.1">
    <property type="nucleotide sequence ID" value="NZ_CP071090.1"/>
</dbReference>
<reference evidence="2 3" key="1">
    <citation type="submission" date="2021-02" db="EMBL/GenBank/DDBJ databases">
        <title>De Novo genome assembly of isolated myxobacteria.</title>
        <authorList>
            <person name="Stevens D.C."/>
        </authorList>
    </citation>
    <scope>NUCLEOTIDE SEQUENCE [LARGE SCALE GENOMIC DNA]</scope>
    <source>
        <strain evidence="3">SCPEA02</strain>
    </source>
</reference>
<sequence>MRAALAVLLLLGSALARGADTPDAGTAELDFPAFLRGGSEAAAGLDIATAGEVVHPSNPAALVASLRNAGAVLEGTQTSFVVQFNPYLLTKGYEQLYPEALEARKQRLNRYLQDSAVTLAIADGAPYEGLTFDKGRFATVMAGASVDVFGERSIYGEAYSKCLDNVLADTSLYDFPGPPLRGDYASDEEFQQAVKDHPAAVEKARQDGIQKMRQGLSACAKQVRASSSALFLSVGGRWVTPGLKKQEGDGVAIQRGFGAATLELLSSGDASVEAALQLRALYERQSPGVPMSKWLDVGFSVGIASPRFLLRVEATQSFAKLEDTDTKRSSVVAATRIVLADNWTVGLGVQGTGEDLSDALGQVHPSITVNFADLPKLLQPVPKPPG</sequence>
<evidence type="ECO:0000256" key="1">
    <source>
        <dbReference type="SAM" id="SignalP"/>
    </source>
</evidence>